<evidence type="ECO:0000256" key="4">
    <source>
        <dbReference type="ARBA" id="ARBA00023125"/>
    </source>
</evidence>
<keyword evidence="2" id="KW-0805">Transcription regulation</keyword>
<dbReference type="NCBIfam" id="TIGR02937">
    <property type="entry name" value="sigma70-ECF"/>
    <property type="match status" value="1"/>
</dbReference>
<comment type="similarity">
    <text evidence="1">Belongs to the sigma-70 factor family. ECF subfamily.</text>
</comment>
<dbReference type="InterPro" id="IPR013325">
    <property type="entry name" value="RNA_pol_sigma_r2"/>
</dbReference>
<dbReference type="Gene3D" id="1.10.10.10">
    <property type="entry name" value="Winged helix-like DNA-binding domain superfamily/Winged helix DNA-binding domain"/>
    <property type="match status" value="1"/>
</dbReference>
<dbReference type="SUPFAM" id="SSF88946">
    <property type="entry name" value="Sigma2 domain of RNA polymerase sigma factors"/>
    <property type="match status" value="1"/>
</dbReference>
<evidence type="ECO:0000313" key="9">
    <source>
        <dbReference type="Proteomes" id="UP000708576"/>
    </source>
</evidence>
<proteinExistence type="inferred from homology"/>
<evidence type="ECO:0000256" key="5">
    <source>
        <dbReference type="ARBA" id="ARBA00023163"/>
    </source>
</evidence>
<dbReference type="InterPro" id="IPR013324">
    <property type="entry name" value="RNA_pol_sigma_r3/r4-like"/>
</dbReference>
<dbReference type="SUPFAM" id="SSF88659">
    <property type="entry name" value="Sigma3 and sigma4 domains of RNA polymerase sigma factors"/>
    <property type="match status" value="1"/>
</dbReference>
<comment type="caution">
    <text evidence="8">The sequence shown here is derived from an EMBL/GenBank/DDBJ whole genome shotgun (WGS) entry which is preliminary data.</text>
</comment>
<dbReference type="InterPro" id="IPR014284">
    <property type="entry name" value="RNA_pol_sigma-70_dom"/>
</dbReference>
<evidence type="ECO:0000256" key="3">
    <source>
        <dbReference type="ARBA" id="ARBA00023082"/>
    </source>
</evidence>
<keyword evidence="5" id="KW-0804">Transcription</keyword>
<keyword evidence="4" id="KW-0238">DNA-binding</keyword>
<feature type="domain" description="RNA polymerase sigma factor 70 region 4 type 2" evidence="7">
    <location>
        <begin position="112"/>
        <end position="161"/>
    </location>
</feature>
<dbReference type="RefSeq" id="WP_212218397.1">
    <property type="nucleotide sequence ID" value="NZ_JAGUCO010000023.1"/>
</dbReference>
<evidence type="ECO:0000313" key="8">
    <source>
        <dbReference type="EMBL" id="MBS2100479.1"/>
    </source>
</evidence>
<dbReference type="InterPro" id="IPR007627">
    <property type="entry name" value="RNA_pol_sigma70_r2"/>
</dbReference>
<evidence type="ECO:0000259" key="7">
    <source>
        <dbReference type="Pfam" id="PF08281"/>
    </source>
</evidence>
<dbReference type="Pfam" id="PF04542">
    <property type="entry name" value="Sigma70_r2"/>
    <property type="match status" value="1"/>
</dbReference>
<dbReference type="Gene3D" id="1.10.1740.10">
    <property type="match status" value="1"/>
</dbReference>
<organism evidence="8 9">
    <name type="scientific">Carboxylicivirga linearis</name>
    <dbReference type="NCBI Taxonomy" id="1628157"/>
    <lineage>
        <taxon>Bacteria</taxon>
        <taxon>Pseudomonadati</taxon>
        <taxon>Bacteroidota</taxon>
        <taxon>Bacteroidia</taxon>
        <taxon>Marinilabiliales</taxon>
        <taxon>Marinilabiliaceae</taxon>
        <taxon>Carboxylicivirga</taxon>
    </lineage>
</organism>
<evidence type="ECO:0000256" key="2">
    <source>
        <dbReference type="ARBA" id="ARBA00023015"/>
    </source>
</evidence>
<evidence type="ECO:0000256" key="1">
    <source>
        <dbReference type="ARBA" id="ARBA00010641"/>
    </source>
</evidence>
<evidence type="ECO:0000259" key="6">
    <source>
        <dbReference type="Pfam" id="PF04542"/>
    </source>
</evidence>
<reference evidence="8 9" key="1">
    <citation type="journal article" date="2015" name="Int. J. Syst. Evol. Microbiol.">
        <title>Carboxylicivirga linearis sp. nov., isolated from a sea cucumber culture pond.</title>
        <authorList>
            <person name="Wang F.Q."/>
            <person name="Zhou Y.X."/>
            <person name="Lin X.Z."/>
            <person name="Chen G.J."/>
            <person name="Du Z.J."/>
        </authorList>
    </citation>
    <scope>NUCLEOTIDE SEQUENCE [LARGE SCALE GENOMIC DNA]</scope>
    <source>
        <strain evidence="8 9">FB218</strain>
    </source>
</reference>
<dbReference type="InterPro" id="IPR013249">
    <property type="entry name" value="RNA_pol_sigma70_r4_t2"/>
</dbReference>
<protein>
    <submittedName>
        <fullName evidence="8">Sigma-70 family RNA polymerase sigma factor</fullName>
    </submittedName>
</protein>
<dbReference type="Proteomes" id="UP000708576">
    <property type="component" value="Unassembled WGS sequence"/>
</dbReference>
<gene>
    <name evidence="8" type="ORF">KEM10_19490</name>
</gene>
<dbReference type="CDD" id="cd06171">
    <property type="entry name" value="Sigma70_r4"/>
    <property type="match status" value="1"/>
</dbReference>
<accession>A0ABS5K1B2</accession>
<dbReference type="EMBL" id="JAGUCO010000023">
    <property type="protein sequence ID" value="MBS2100479.1"/>
    <property type="molecule type" value="Genomic_DNA"/>
</dbReference>
<dbReference type="InterPro" id="IPR036388">
    <property type="entry name" value="WH-like_DNA-bd_sf"/>
</dbReference>
<keyword evidence="3" id="KW-0731">Sigma factor</keyword>
<dbReference type="PANTHER" id="PTHR43133">
    <property type="entry name" value="RNA POLYMERASE ECF-TYPE SIGMA FACTO"/>
    <property type="match status" value="1"/>
</dbReference>
<dbReference type="Pfam" id="PF08281">
    <property type="entry name" value="Sigma70_r4_2"/>
    <property type="match status" value="1"/>
</dbReference>
<sequence length="175" mass="20312">MKAAKGNAKAQKQLYELYAKAMFNICYRMMNNIHDAEDMLQEIFCDAFNRLDSFRFDSTFGAWIKRITINKCINELKRKKVTLELKEEITPDSISDDFEDTEYTQLSVSHIKHAMGLLPDGYRIIFSLYMLEGYDHQEISEIMNITVSTSKSQLARAKKKLIEVLKAGSMQYNLN</sequence>
<name>A0ABS5K1B2_9BACT</name>
<keyword evidence="9" id="KW-1185">Reference proteome</keyword>
<dbReference type="InterPro" id="IPR039425">
    <property type="entry name" value="RNA_pol_sigma-70-like"/>
</dbReference>
<feature type="domain" description="RNA polymerase sigma-70 region 2" evidence="6">
    <location>
        <begin position="14"/>
        <end position="80"/>
    </location>
</feature>
<dbReference type="PANTHER" id="PTHR43133:SF8">
    <property type="entry name" value="RNA POLYMERASE SIGMA FACTOR HI_1459-RELATED"/>
    <property type="match status" value="1"/>
</dbReference>